<sequence>MTELLSFINSLQKLDNETELAVRSYFVEKRFKKNEFIIKEGLICTNVYFIQSGVVRRFCLEDGMEVTKWIYTDHQFITSLSSFFEQRPSFEIFQACEDTIVYSLSYADEQILLEYPLFSKFHVKQLRMYLSKINEFHHNFRLMSAHEKYIFLLKSFPEIIKRAKLKHIASLIGVSPETLSRIRTSII</sequence>
<dbReference type="Proteomes" id="UP000675047">
    <property type="component" value="Unassembled WGS sequence"/>
</dbReference>
<evidence type="ECO:0000313" key="3">
    <source>
        <dbReference type="Proteomes" id="UP000675047"/>
    </source>
</evidence>
<feature type="domain" description="Cyclic nucleotide-binding" evidence="1">
    <location>
        <begin position="10"/>
        <end position="56"/>
    </location>
</feature>
<dbReference type="SUPFAM" id="SSF51206">
    <property type="entry name" value="cAMP-binding domain-like"/>
    <property type="match status" value="1"/>
</dbReference>
<dbReference type="InterPro" id="IPR018490">
    <property type="entry name" value="cNMP-bd_dom_sf"/>
</dbReference>
<gene>
    <name evidence="2" type="ORF">J3495_14490</name>
</gene>
<dbReference type="PROSITE" id="PS50042">
    <property type="entry name" value="CNMP_BINDING_3"/>
    <property type="match status" value="1"/>
</dbReference>
<evidence type="ECO:0000313" key="2">
    <source>
        <dbReference type="EMBL" id="MBP4139283.1"/>
    </source>
</evidence>
<dbReference type="CDD" id="cd00038">
    <property type="entry name" value="CAP_ED"/>
    <property type="match status" value="1"/>
</dbReference>
<keyword evidence="3" id="KW-1185">Reference proteome</keyword>
<accession>A0A940XHF8</accession>
<organism evidence="2 3">
    <name type="scientific">Flavobacterium geliluteum</name>
    <dbReference type="NCBI Taxonomy" id="2816120"/>
    <lineage>
        <taxon>Bacteria</taxon>
        <taxon>Pseudomonadati</taxon>
        <taxon>Bacteroidota</taxon>
        <taxon>Flavobacteriia</taxon>
        <taxon>Flavobacteriales</taxon>
        <taxon>Flavobacteriaceae</taxon>
        <taxon>Flavobacterium</taxon>
    </lineage>
</organism>
<proteinExistence type="predicted"/>
<dbReference type="Gene3D" id="2.60.120.10">
    <property type="entry name" value="Jelly Rolls"/>
    <property type="match status" value="1"/>
</dbReference>
<dbReference type="AlphaFoldDB" id="A0A940XHF8"/>
<evidence type="ECO:0000259" key="1">
    <source>
        <dbReference type="PROSITE" id="PS50042"/>
    </source>
</evidence>
<name>A0A940XHF8_9FLAO</name>
<dbReference type="InterPro" id="IPR014710">
    <property type="entry name" value="RmlC-like_jellyroll"/>
</dbReference>
<reference evidence="2 3" key="1">
    <citation type="submission" date="2021-03" db="EMBL/GenBank/DDBJ databases">
        <title>Flavobacterium Flabelliformis Sp. Nov. And Flavobacterium Geliluteum Sp. Nov., Two Novel Multidrug Resistant Psychrophilic Species Isolated From Antarctica.</title>
        <authorList>
            <person name="Kralova S."/>
            <person name="Busse H.J."/>
            <person name="Bezdicek M."/>
            <person name="Nykrynova M."/>
            <person name="Kroupova E."/>
            <person name="Krsek D."/>
            <person name="Sedlacek I."/>
        </authorList>
    </citation>
    <scope>NUCLEOTIDE SEQUENCE [LARGE SCALE GENOMIC DNA]</scope>
    <source>
        <strain evidence="2 3">P7388</strain>
    </source>
</reference>
<dbReference type="EMBL" id="JAGFBV010000025">
    <property type="protein sequence ID" value="MBP4139283.1"/>
    <property type="molecule type" value="Genomic_DNA"/>
</dbReference>
<dbReference type="Pfam" id="PF00027">
    <property type="entry name" value="cNMP_binding"/>
    <property type="match status" value="1"/>
</dbReference>
<protein>
    <submittedName>
        <fullName evidence="2">Crp/Fnr family transcriptional regulator</fullName>
    </submittedName>
</protein>
<comment type="caution">
    <text evidence="2">The sequence shown here is derived from an EMBL/GenBank/DDBJ whole genome shotgun (WGS) entry which is preliminary data.</text>
</comment>
<dbReference type="InterPro" id="IPR000595">
    <property type="entry name" value="cNMP-bd_dom"/>
</dbReference>